<dbReference type="InterPro" id="IPR001584">
    <property type="entry name" value="Integrase_cat-core"/>
</dbReference>
<dbReference type="EMBL" id="JACGWN010000013">
    <property type="protein sequence ID" value="KAL0411947.1"/>
    <property type="molecule type" value="Genomic_DNA"/>
</dbReference>
<gene>
    <name evidence="5" type="ORF">Slati_3784400</name>
</gene>
<feature type="region of interest" description="Disordered" evidence="3">
    <location>
        <begin position="371"/>
        <end position="398"/>
    </location>
</feature>
<evidence type="ECO:0000256" key="1">
    <source>
        <dbReference type="ARBA" id="ARBA00022723"/>
    </source>
</evidence>
<dbReference type="InterPro" id="IPR043502">
    <property type="entry name" value="DNA/RNA_pol_sf"/>
</dbReference>
<proteinExistence type="predicted"/>
<keyword evidence="2" id="KW-0378">Hydrolase</keyword>
<dbReference type="GO" id="GO:0016787">
    <property type="term" value="F:hydrolase activity"/>
    <property type="evidence" value="ECO:0007669"/>
    <property type="project" value="UniProtKB-KW"/>
</dbReference>
<dbReference type="AlphaFoldDB" id="A0AAW2U5I8"/>
<dbReference type="Pfam" id="PF25597">
    <property type="entry name" value="SH3_retrovirus"/>
    <property type="match status" value="1"/>
</dbReference>
<evidence type="ECO:0000313" key="5">
    <source>
        <dbReference type="EMBL" id="KAL0411947.1"/>
    </source>
</evidence>
<dbReference type="SUPFAM" id="SSF56672">
    <property type="entry name" value="DNA/RNA polymerases"/>
    <property type="match status" value="1"/>
</dbReference>
<evidence type="ECO:0000256" key="3">
    <source>
        <dbReference type="SAM" id="MobiDB-lite"/>
    </source>
</evidence>
<dbReference type="GO" id="GO:0003676">
    <property type="term" value="F:nucleic acid binding"/>
    <property type="evidence" value="ECO:0007669"/>
    <property type="project" value="InterPro"/>
</dbReference>
<dbReference type="PROSITE" id="PS50994">
    <property type="entry name" value="INTEGRASE"/>
    <property type="match status" value="1"/>
</dbReference>
<dbReference type="PANTHER" id="PTHR42648:SF31">
    <property type="entry name" value="RNA-DIRECTED DNA POLYMERASE"/>
    <property type="match status" value="1"/>
</dbReference>
<name>A0AAW2U5I8_9LAMI</name>
<evidence type="ECO:0000256" key="2">
    <source>
        <dbReference type="ARBA" id="ARBA00022801"/>
    </source>
</evidence>
<reference evidence="5" key="2">
    <citation type="journal article" date="2024" name="Plant">
        <title>Genomic evolution and insights into agronomic trait innovations of Sesamum species.</title>
        <authorList>
            <person name="Miao H."/>
            <person name="Wang L."/>
            <person name="Qu L."/>
            <person name="Liu H."/>
            <person name="Sun Y."/>
            <person name="Le M."/>
            <person name="Wang Q."/>
            <person name="Wei S."/>
            <person name="Zheng Y."/>
            <person name="Lin W."/>
            <person name="Duan Y."/>
            <person name="Cao H."/>
            <person name="Xiong S."/>
            <person name="Wang X."/>
            <person name="Wei L."/>
            <person name="Li C."/>
            <person name="Ma Q."/>
            <person name="Ju M."/>
            <person name="Zhao R."/>
            <person name="Li G."/>
            <person name="Mu C."/>
            <person name="Tian Q."/>
            <person name="Mei H."/>
            <person name="Zhang T."/>
            <person name="Gao T."/>
            <person name="Zhang H."/>
        </authorList>
    </citation>
    <scope>NUCLEOTIDE SEQUENCE</scope>
    <source>
        <strain evidence="5">KEN1</strain>
    </source>
</reference>
<dbReference type="InterPro" id="IPR057670">
    <property type="entry name" value="SH3_retrovirus"/>
</dbReference>
<reference evidence="5" key="1">
    <citation type="submission" date="2020-06" db="EMBL/GenBank/DDBJ databases">
        <authorList>
            <person name="Li T."/>
            <person name="Hu X."/>
            <person name="Zhang T."/>
            <person name="Song X."/>
            <person name="Zhang H."/>
            <person name="Dai N."/>
            <person name="Sheng W."/>
            <person name="Hou X."/>
            <person name="Wei L."/>
        </authorList>
    </citation>
    <scope>NUCLEOTIDE SEQUENCE</scope>
    <source>
        <strain evidence="5">KEN1</strain>
        <tissue evidence="5">Leaf</tissue>
    </source>
</reference>
<dbReference type="Gene3D" id="3.30.420.10">
    <property type="entry name" value="Ribonuclease H-like superfamily/Ribonuclease H"/>
    <property type="match status" value="1"/>
</dbReference>
<feature type="compositionally biased region" description="Low complexity" evidence="3">
    <location>
        <begin position="379"/>
        <end position="398"/>
    </location>
</feature>
<dbReference type="InterPro" id="IPR039537">
    <property type="entry name" value="Retrotran_Ty1/copia-like"/>
</dbReference>
<organism evidence="5">
    <name type="scientific">Sesamum latifolium</name>
    <dbReference type="NCBI Taxonomy" id="2727402"/>
    <lineage>
        <taxon>Eukaryota</taxon>
        <taxon>Viridiplantae</taxon>
        <taxon>Streptophyta</taxon>
        <taxon>Embryophyta</taxon>
        <taxon>Tracheophyta</taxon>
        <taxon>Spermatophyta</taxon>
        <taxon>Magnoliopsida</taxon>
        <taxon>eudicotyledons</taxon>
        <taxon>Gunneridae</taxon>
        <taxon>Pentapetalae</taxon>
        <taxon>asterids</taxon>
        <taxon>lamiids</taxon>
        <taxon>Lamiales</taxon>
        <taxon>Pedaliaceae</taxon>
        <taxon>Sesamum</taxon>
    </lineage>
</organism>
<dbReference type="InterPro" id="IPR036397">
    <property type="entry name" value="RNaseH_sf"/>
</dbReference>
<protein>
    <submittedName>
        <fullName evidence="5">Retrovirus-related Pol polyprotein from transposon RE2</fullName>
    </submittedName>
</protein>
<dbReference type="Pfam" id="PF07727">
    <property type="entry name" value="RVT_2"/>
    <property type="match status" value="1"/>
</dbReference>
<dbReference type="GO" id="GO:0046872">
    <property type="term" value="F:metal ion binding"/>
    <property type="evidence" value="ECO:0007669"/>
    <property type="project" value="UniProtKB-KW"/>
</dbReference>
<dbReference type="PANTHER" id="PTHR42648">
    <property type="entry name" value="TRANSPOSASE, PUTATIVE-RELATED"/>
    <property type="match status" value="1"/>
</dbReference>
<accession>A0AAW2U5I8</accession>
<feature type="domain" description="Integrase catalytic" evidence="4">
    <location>
        <begin position="210"/>
        <end position="316"/>
    </location>
</feature>
<dbReference type="InterPro" id="IPR013103">
    <property type="entry name" value="RVT_2"/>
</dbReference>
<dbReference type="InterPro" id="IPR012337">
    <property type="entry name" value="RNaseH-like_sf"/>
</dbReference>
<evidence type="ECO:0000259" key="4">
    <source>
        <dbReference type="PROSITE" id="PS50994"/>
    </source>
</evidence>
<dbReference type="SUPFAM" id="SSF53098">
    <property type="entry name" value="Ribonuclease H-like"/>
    <property type="match status" value="1"/>
</dbReference>
<keyword evidence="1" id="KW-0479">Metal-binding</keyword>
<comment type="caution">
    <text evidence="5">The sequence shown here is derived from an EMBL/GenBank/DDBJ whole genome shotgun (WGS) entry which is preliminary data.</text>
</comment>
<dbReference type="GO" id="GO:0015074">
    <property type="term" value="P:DNA integration"/>
    <property type="evidence" value="ECO:0007669"/>
    <property type="project" value="InterPro"/>
</dbReference>
<sequence>MEDLKIQTSNHPGMVLVSDRLTQGQISIEEANTNAALLSKNVDIKRGARSFQKKKPVIDKKNQFCDYCSKSGHSQDACFKLYGYPEWFKEYSEQRKKGVGDAKALTVECEGRMPADQNSGHFASMGEFAVTENDLRHRRLGHTPILVLKHENVFKKHSDDLSICQACPLAKQQRLPFLLSEIHSKHVFKLVHVDIWGSYNQFSLSGCTYMLTVFDRKIKVVRTDNGLEFLSEKCQSFFLDKGIIHHKTCPYSPQQNGVVEREHKHLLQIARALMFQSVLPPKFWTVAVLIATFIINHLPTFVLQWRSPYEELYNKPVDYSVLKVFGCLAFATNLQPHKMKFTNRAHRCVFVGYVPGQKGYKDVVGHVPYSDPLPDDPDSSTTSPTPVIAYPTPTTTSPTPTISQYHLSDISVAPPLFPTSVSDSLMPSADFLIYQCLLIPQIQLHTYEASLSILQEPTTYAKANLQAEWRLAMKTELEALDQNHTWEVVPLPQGKVAIGCWWVYKLKLRANESIDMYKARLVAKDYSQVEGIDYNECFSPVAKVVTVRLFLAISTIFGWHIHQMDVNNAFFHGYLNEDIFMEAPEGSRVPTGHVCKLKRSLYGLKQASRKWNQEFTSKIVSFGFEQSKHDYCLFTEQSGSDFLVLLLYVDDILFVGSSTYLIAEVKVFLDKQFTIKDLGVAKYFLGLKIARSSQGIIVTEAKYTNDIVCDVRMEQARSTSTPLPPGIKFSADAGVLLHDPERYRRLVGRLLYLNFTRPDTSHATQQLSQFLQSPCQQHWDAALHLVRYLKGSMNKGLFFSS</sequence>